<feature type="compositionally biased region" description="Low complexity" evidence="1">
    <location>
        <begin position="725"/>
        <end position="737"/>
    </location>
</feature>
<feature type="region of interest" description="Disordered" evidence="1">
    <location>
        <begin position="322"/>
        <end position="341"/>
    </location>
</feature>
<feature type="compositionally biased region" description="Polar residues" evidence="1">
    <location>
        <begin position="708"/>
        <end position="724"/>
    </location>
</feature>
<gene>
    <name evidence="2" type="ORF">GpartN1_g2685.t1</name>
</gene>
<feature type="compositionally biased region" description="Basic and acidic residues" evidence="1">
    <location>
        <begin position="322"/>
        <end position="336"/>
    </location>
</feature>
<dbReference type="EMBL" id="BQMJ01000019">
    <property type="protein sequence ID" value="GJQ10894.1"/>
    <property type="molecule type" value="Genomic_DNA"/>
</dbReference>
<protein>
    <recommendedName>
        <fullName evidence="4">Myb-like domain-containing protein</fullName>
    </recommendedName>
</protein>
<reference evidence="2" key="2">
    <citation type="submission" date="2022-01" db="EMBL/GenBank/DDBJ databases">
        <authorList>
            <person name="Hirooka S."/>
            <person name="Miyagishima S.Y."/>
        </authorList>
    </citation>
    <scope>NUCLEOTIDE SEQUENCE</scope>
    <source>
        <strain evidence="2">NBRC 102759</strain>
    </source>
</reference>
<name>A0A9C7PVB1_9RHOD</name>
<evidence type="ECO:0008006" key="4">
    <source>
        <dbReference type="Google" id="ProtNLM"/>
    </source>
</evidence>
<keyword evidence="3" id="KW-1185">Reference proteome</keyword>
<dbReference type="Proteomes" id="UP001061958">
    <property type="component" value="Unassembled WGS sequence"/>
</dbReference>
<evidence type="ECO:0000256" key="1">
    <source>
        <dbReference type="SAM" id="MobiDB-lite"/>
    </source>
</evidence>
<comment type="caution">
    <text evidence="2">The sequence shown here is derived from an EMBL/GenBank/DDBJ whole genome shotgun (WGS) entry which is preliminary data.</text>
</comment>
<accession>A0A9C7PVB1</accession>
<sequence>MPTKNICFSLEEYGDRYIGLIKYARELGLGVLPRSCLVYPKDTILVADLPLRKTVRIVSAVASGVVILPVRYLLECHSAGKILQAEDFQWQDQELSATSTQLLLEASKYWRRSKCGPLHEILVYIVGGSKLDETNHRAIVQAAQGKVVETQPLSLEEKANFLVLFLEKEASEFSRWRAMCIEKNFACCSSLLLFELIIMRRLRNSQRYIPFIECASTTLEILGRNLPKEENAIQRRRRSVTISSSDINSGKDSQIQQTQRCKEQFEVSNRRNNEWTSIEEASDESINCSLQSEPYCDLSRSDAVSLGEASYNYSTDTKDISLSHDLERTEHEEHSRRNASLSSAYSVSSSSSSCIGARSASNLECKADDHIFDRVSSIIDSLKISIQETPNHLCIYNILKIALRNIVRNYQCSRRVLNAEERFKSPFISIFEIESADLIGGEVNWNIPLASRHLDTEVQDVIGTHILPEKRFSETRRHRLQKIATQWTKDKVQSWSAAQITAWLNRHVNANAYYYRHTDPGDGITQSLGKWDEEEQLLFFAEYERWKRNGWRIGSCWGIFSLAIPRRVGYQCSNFYRDCIREGILDDPTYAISVEDGGVLKRLHPELEDQSLVPPPEELNRLSERWEWPEVKEMERQVDHWLQEIHPEIKYHTREVETSRKSSSVANRNITSVLRHRTIGRKRRRESIGRRDHVELMDSPINVSYNERNISSHGHDTNVSSRKFLSSSGTTRSSLGRIAQNGGLSKDENGLKQFQEHVSHLLSKSAPTIEESKLHSSSYHFQAGRKIEHILLKLKNRLSVKESREAYSLMEVGRQASVDCGKPKEVASSSRKRTARRLGNFDSVFNEHSDSVHAISFADCISITGSKFAELESQTNLRSGVDNAGQYYKPRITSESCNVMSSRNNRTISIRKLPFPSLSKLSPFITRYSKFESSYIALYQLGDISLLDIMESNPENCVEIIVSAIRNYCHQEGYSCEKLARFLKGFLELWTSKKTQEWHSLQKFSLSDPLQLESVLPNLLMVSQTQRNFLLDCYFFVLELSLQGIFPFSCCHFILMDLVKFLFLVPEYLFQSENRIYLIMRKIVQVYDQTCLLIEDGESFWNKFNAVVHTILLNDVDWLNSSSLQDKIDYCLFLVVHFSFVYLFKTESEVTDFSSSTNLPTEAIPSNWEMVLELLNKSTCFKDDDMSFPERSYFALYVCAYLSLYWCPEDSFLEWLLTSMNSHLKYSLETGKQIASCCFDVPSFLKEALDKPTGGPPFMAFASYSKCYICLWFIRAKAIWLSQSSSAVQKQFCSQMFLFIEESADYRANGFSVELMEYFQCIYRHLSCLILSLTGICDDSMRLNALKKVWRPFWESLSLGSQFLPSLSLFLDICKFAFLSLVNPDEYASRLVEDTWIFLSKLMKEYKECFLVITQRSSKLKSDTASALSGMKKDILRKHMANLEQLVHKLLMIYLDWSSTEPTVCKKILFCLVHSDASLFEAHPLFLLSCRKTIFRLMDRLLSFLLQGITCSSYESLSNVDATNEETLWDTLVMSVNEEAFKLAKEFAMELYNLLTPFFVAITSQFLSFFCLQKCHSSISESSCYSDVMPVPTFEDCSNIVKLSADLFCLLNRLGIVSWKEITKVTIDCSVNENVNLALRDSLWTCIISYQRFQIIFWRQILESCLDEFLPPALYEEFDFCVIITWLSLLCGWESYASNILQRGSYIEDMKFGQMLIQRFPRVSTFIQPADTKHKLSSCFGKHPSSGQVDSLRGSLFAWTCHQLENEWHNRKHGWSREYLSIIPYVMRRVIQNSVNFIRSHPSEQQRSLRASYLGFACKIFAIMILKCPSLLQRPRRGSLLFPLIVSIRQYMDHFAVFLGNNSEREKETLSCQILAWILKGVARLPFEVDSDIQRLVMGIIRTCLSQLNSSFPIVEGLVVCQIATCTEGNADIQDIWDSWYFGSACSDYSGISILESTRKLRLWCIPILNSFLRATERQETISTTIQTLRDISYRLSKYRCSSVESSSWLKGLIPCLHSIWKLLCQSNNVMQVRVEIYKMLDRLLLFPFSRTADLFELYFCFYQLLGFYVLKELAQGASLSAFRKSLKKRIDAVYNNCWKPLVKEFVNISEPYAYSDREDYTVLNGLITQNTVSVTNHYPQSGCFQWNTLDDLKLGWYVVRHCIQRYPNHPITSEWIELLSCLVEHLEERRANMVRKEVVKLGFQRSWRRLLCGTT</sequence>
<reference evidence="2" key="1">
    <citation type="journal article" date="2022" name="Proc. Natl. Acad. Sci. U.S.A.">
        <title>Life cycle and functional genomics of the unicellular red alga Galdieria for elucidating algal and plant evolution and industrial use.</title>
        <authorList>
            <person name="Hirooka S."/>
            <person name="Itabashi T."/>
            <person name="Ichinose T.M."/>
            <person name="Onuma R."/>
            <person name="Fujiwara T."/>
            <person name="Yamashita S."/>
            <person name="Jong L.W."/>
            <person name="Tomita R."/>
            <person name="Iwane A.H."/>
            <person name="Miyagishima S.Y."/>
        </authorList>
    </citation>
    <scope>NUCLEOTIDE SEQUENCE</scope>
    <source>
        <strain evidence="2">NBRC 102759</strain>
    </source>
</reference>
<proteinExistence type="predicted"/>
<organism evidence="2 3">
    <name type="scientific">Galdieria partita</name>
    <dbReference type="NCBI Taxonomy" id="83374"/>
    <lineage>
        <taxon>Eukaryota</taxon>
        <taxon>Rhodophyta</taxon>
        <taxon>Bangiophyceae</taxon>
        <taxon>Galdieriales</taxon>
        <taxon>Galdieriaceae</taxon>
        <taxon>Galdieria</taxon>
    </lineage>
</organism>
<evidence type="ECO:0000313" key="3">
    <source>
        <dbReference type="Proteomes" id="UP001061958"/>
    </source>
</evidence>
<dbReference type="OrthoDB" id="6781668at2759"/>
<dbReference type="InterPro" id="IPR036420">
    <property type="entry name" value="BRCT_dom_sf"/>
</dbReference>
<dbReference type="Gene3D" id="3.40.50.10190">
    <property type="entry name" value="BRCT domain"/>
    <property type="match status" value="1"/>
</dbReference>
<evidence type="ECO:0000313" key="2">
    <source>
        <dbReference type="EMBL" id="GJQ10894.1"/>
    </source>
</evidence>
<feature type="region of interest" description="Disordered" evidence="1">
    <location>
        <begin position="708"/>
        <end position="748"/>
    </location>
</feature>